<reference evidence="1 2" key="1">
    <citation type="submission" date="2023-10" db="EMBL/GenBank/DDBJ databases">
        <title>Comparative genomics analysis reveals potential genetic determinants of host preference in Cryptosporidium xiaoi.</title>
        <authorList>
            <person name="Xiao L."/>
            <person name="Li J."/>
        </authorList>
    </citation>
    <scope>NUCLEOTIDE SEQUENCE [LARGE SCALE GENOMIC DNA]</scope>
    <source>
        <strain evidence="1 2">52996</strain>
    </source>
</reference>
<evidence type="ECO:0000313" key="1">
    <source>
        <dbReference type="EMBL" id="KAK6589918.1"/>
    </source>
</evidence>
<evidence type="ECO:0000313" key="2">
    <source>
        <dbReference type="Proteomes" id="UP001311799"/>
    </source>
</evidence>
<protein>
    <submittedName>
        <fullName evidence="1">Uncharacterized protein</fullName>
    </submittedName>
</protein>
<proteinExistence type="predicted"/>
<accession>A0AAV9XZM1</accession>
<name>A0AAV9XZM1_9CRYT</name>
<gene>
    <name evidence="1" type="ORF">RS030_193004</name>
</gene>
<dbReference type="InterPro" id="IPR000048">
    <property type="entry name" value="IQ_motif_EF-hand-BS"/>
</dbReference>
<dbReference type="EMBL" id="JAWDEY010000010">
    <property type="protein sequence ID" value="KAK6589918.1"/>
    <property type="molecule type" value="Genomic_DNA"/>
</dbReference>
<dbReference type="AlphaFoldDB" id="A0AAV9XZM1"/>
<organism evidence="1 2">
    <name type="scientific">Cryptosporidium xiaoi</name>
    <dbReference type="NCBI Taxonomy" id="659607"/>
    <lineage>
        <taxon>Eukaryota</taxon>
        <taxon>Sar</taxon>
        <taxon>Alveolata</taxon>
        <taxon>Apicomplexa</taxon>
        <taxon>Conoidasida</taxon>
        <taxon>Coccidia</taxon>
        <taxon>Eucoccidiorida</taxon>
        <taxon>Eimeriorina</taxon>
        <taxon>Cryptosporidiidae</taxon>
        <taxon>Cryptosporidium</taxon>
    </lineage>
</organism>
<comment type="caution">
    <text evidence="1">The sequence shown here is derived from an EMBL/GenBank/DDBJ whole genome shotgun (WGS) entry which is preliminary data.</text>
</comment>
<sequence length="68" mass="8377">MVVEADLETKSSIILQRAYRRWKLRWNETLNILVLGIMYTRERAAVILQRWWRYAIKRRNANQCKRLN</sequence>
<dbReference type="Proteomes" id="UP001311799">
    <property type="component" value="Unassembled WGS sequence"/>
</dbReference>
<dbReference type="Pfam" id="PF00612">
    <property type="entry name" value="IQ"/>
    <property type="match status" value="2"/>
</dbReference>
<keyword evidence="2" id="KW-1185">Reference proteome</keyword>